<comment type="similarity">
    <text evidence="1">Belongs to the type-I restriction system S methylase family.</text>
</comment>
<feature type="region of interest" description="Disordered" evidence="4">
    <location>
        <begin position="439"/>
        <end position="479"/>
    </location>
</feature>
<dbReference type="InterPro" id="IPR000055">
    <property type="entry name" value="Restrct_endonuc_typeI_TRD"/>
</dbReference>
<feature type="compositionally biased region" description="Acidic residues" evidence="4">
    <location>
        <begin position="445"/>
        <end position="479"/>
    </location>
</feature>
<feature type="domain" description="Type I restriction modification DNA specificity" evidence="5">
    <location>
        <begin position="114"/>
        <end position="184"/>
    </location>
</feature>
<dbReference type="AlphaFoldDB" id="A0A011PHJ8"/>
<comment type="caution">
    <text evidence="6">The sequence shown here is derived from an EMBL/GenBank/DDBJ whole genome shotgun (WGS) entry which is preliminary data.</text>
</comment>
<accession>A0A011PHJ8</accession>
<gene>
    <name evidence="6" type="ORF">AW08_02961</name>
</gene>
<keyword evidence="3" id="KW-0238">DNA-binding</keyword>
<evidence type="ECO:0000259" key="5">
    <source>
        <dbReference type="Pfam" id="PF01420"/>
    </source>
</evidence>
<dbReference type="Gene3D" id="1.10.287.1120">
    <property type="entry name" value="Bipartite methylase S protein"/>
    <property type="match status" value="1"/>
</dbReference>
<dbReference type="CDD" id="cd16961">
    <property type="entry name" value="RMtype1_S_TRD-CR_like"/>
    <property type="match status" value="1"/>
</dbReference>
<dbReference type="InterPro" id="IPR052021">
    <property type="entry name" value="Type-I_RS_S_subunit"/>
</dbReference>
<protein>
    <submittedName>
        <fullName evidence="6">EcoKI restriction-modification system protein HsdS</fullName>
    </submittedName>
</protein>
<evidence type="ECO:0000256" key="2">
    <source>
        <dbReference type="ARBA" id="ARBA00022747"/>
    </source>
</evidence>
<dbReference type="Gene3D" id="3.90.220.20">
    <property type="entry name" value="DNA methylase specificity domains"/>
    <property type="match status" value="2"/>
</dbReference>
<sequence length="479" mass="54195">MIARLGPYPAMKDSGVPWLGEVPEHWQVSPAFAVYRPRQVKNTGLVESTVLSLSYGRIIVKAPEKLRGLVPESFETYQIVEPSNVIVRTTDLQNDQTSLRVGHARHRGIITAAYMCLEIKPIVLNEFGYQYLNAYDLLKIIYGFGSGLRQNLDFNDIKRMPVLVPPRDEQAAIVRFLDHADRRIRRYIGAKQKLIKLLQEQKQAIIHRAVTRGLDPNVRLKPSGVEWLGDVPEHWEVLPLKRWVSTKITDGPHETPAWLDDGVPFLSAEAMVDGQFNFGRRRGFISRELHDVYCRKCRPQREDLFMCKSGATTGKVAIVETDDEFSVWSPLALIRVKPSRVLPRMLLAVLQSRYVQRQVQDTWSYGTQPNLSMGAMERLLVALPPRAEQADLLAHIDGQTSLPVAAIDRARREIELLREFRTRLIADVVTGKLDVREAAARLPEDGEEPESLDVTETLGEAEEESSPNDLDAEPEEAEA</sequence>
<dbReference type="PATRIC" id="fig|1454001.3.peg.3005"/>
<name>A0A011PHJ8_9PROT</name>
<reference evidence="6" key="1">
    <citation type="submission" date="2014-02" db="EMBL/GenBank/DDBJ databases">
        <title>Expanding our view of genomic diversity in Candidatus Accumulibacter clades.</title>
        <authorList>
            <person name="Skennerton C.T."/>
            <person name="Barr J.J."/>
            <person name="Slater F.R."/>
            <person name="Bond P.L."/>
            <person name="Tyson G.W."/>
        </authorList>
    </citation>
    <scope>NUCLEOTIDE SEQUENCE [LARGE SCALE GENOMIC DNA]</scope>
</reference>
<evidence type="ECO:0000313" key="6">
    <source>
        <dbReference type="EMBL" id="EXI65749.1"/>
    </source>
</evidence>
<dbReference type="GO" id="GO:0009307">
    <property type="term" value="P:DNA restriction-modification system"/>
    <property type="evidence" value="ECO:0007669"/>
    <property type="project" value="UniProtKB-KW"/>
</dbReference>
<evidence type="ECO:0000256" key="4">
    <source>
        <dbReference type="SAM" id="MobiDB-lite"/>
    </source>
</evidence>
<organism evidence="6 7">
    <name type="scientific">Candidatus Accumulibacter adjunctus</name>
    <dbReference type="NCBI Taxonomy" id="1454001"/>
    <lineage>
        <taxon>Bacteria</taxon>
        <taxon>Pseudomonadati</taxon>
        <taxon>Pseudomonadota</taxon>
        <taxon>Betaproteobacteria</taxon>
        <taxon>Candidatus Accumulibacter</taxon>
    </lineage>
</organism>
<keyword evidence="2" id="KW-0680">Restriction system</keyword>
<evidence type="ECO:0000256" key="1">
    <source>
        <dbReference type="ARBA" id="ARBA00010923"/>
    </source>
</evidence>
<evidence type="ECO:0000313" key="7">
    <source>
        <dbReference type="Proteomes" id="UP000020218"/>
    </source>
</evidence>
<dbReference type="PANTHER" id="PTHR30408:SF12">
    <property type="entry name" value="TYPE I RESTRICTION ENZYME MJAVIII SPECIFICITY SUBUNIT"/>
    <property type="match status" value="1"/>
</dbReference>
<proteinExistence type="inferred from homology"/>
<dbReference type="EMBL" id="JFAX01000019">
    <property type="protein sequence ID" value="EXI65749.1"/>
    <property type="molecule type" value="Genomic_DNA"/>
</dbReference>
<evidence type="ECO:0000256" key="3">
    <source>
        <dbReference type="ARBA" id="ARBA00023125"/>
    </source>
</evidence>
<dbReference type="Pfam" id="PF01420">
    <property type="entry name" value="Methylase_S"/>
    <property type="match status" value="1"/>
</dbReference>
<dbReference type="GO" id="GO:0003677">
    <property type="term" value="F:DNA binding"/>
    <property type="evidence" value="ECO:0007669"/>
    <property type="project" value="UniProtKB-KW"/>
</dbReference>
<dbReference type="Proteomes" id="UP000020218">
    <property type="component" value="Unassembled WGS sequence"/>
</dbReference>
<dbReference type="PANTHER" id="PTHR30408">
    <property type="entry name" value="TYPE-1 RESTRICTION ENZYME ECOKI SPECIFICITY PROTEIN"/>
    <property type="match status" value="1"/>
</dbReference>
<dbReference type="InterPro" id="IPR044946">
    <property type="entry name" value="Restrct_endonuc_typeI_TRD_sf"/>
</dbReference>
<keyword evidence="7" id="KW-1185">Reference proteome</keyword>
<dbReference type="STRING" id="1454001.AW08_02961"/>
<dbReference type="SUPFAM" id="SSF116734">
    <property type="entry name" value="DNA methylase specificity domain"/>
    <property type="match status" value="2"/>
</dbReference>